<evidence type="ECO:0000313" key="2">
    <source>
        <dbReference type="EMBL" id="GMR37769.1"/>
    </source>
</evidence>
<feature type="compositionally biased region" description="Basic and acidic residues" evidence="1">
    <location>
        <begin position="1"/>
        <end position="16"/>
    </location>
</feature>
<feature type="region of interest" description="Disordered" evidence="1">
    <location>
        <begin position="1"/>
        <end position="111"/>
    </location>
</feature>
<accession>A0AAN4ZDZ4</accession>
<comment type="caution">
    <text evidence="2">The sequence shown here is derived from an EMBL/GenBank/DDBJ whole genome shotgun (WGS) entry which is preliminary data.</text>
</comment>
<protein>
    <submittedName>
        <fullName evidence="2">Uncharacterized protein</fullName>
    </submittedName>
</protein>
<keyword evidence="3" id="KW-1185">Reference proteome</keyword>
<feature type="compositionally biased region" description="Low complexity" evidence="1">
    <location>
        <begin position="97"/>
        <end position="111"/>
    </location>
</feature>
<proteinExistence type="predicted"/>
<reference evidence="3" key="1">
    <citation type="submission" date="2022-10" db="EMBL/GenBank/DDBJ databases">
        <title>Genome assembly of Pristionchus species.</title>
        <authorList>
            <person name="Yoshida K."/>
            <person name="Sommer R.J."/>
        </authorList>
    </citation>
    <scope>NUCLEOTIDE SEQUENCE [LARGE SCALE GENOMIC DNA]</scope>
    <source>
        <strain evidence="3">RS5460</strain>
    </source>
</reference>
<evidence type="ECO:0000313" key="3">
    <source>
        <dbReference type="Proteomes" id="UP001328107"/>
    </source>
</evidence>
<organism evidence="2 3">
    <name type="scientific">Pristionchus mayeri</name>
    <dbReference type="NCBI Taxonomy" id="1317129"/>
    <lineage>
        <taxon>Eukaryota</taxon>
        <taxon>Metazoa</taxon>
        <taxon>Ecdysozoa</taxon>
        <taxon>Nematoda</taxon>
        <taxon>Chromadorea</taxon>
        <taxon>Rhabditida</taxon>
        <taxon>Rhabditina</taxon>
        <taxon>Diplogasteromorpha</taxon>
        <taxon>Diplogasteroidea</taxon>
        <taxon>Neodiplogasteridae</taxon>
        <taxon>Pristionchus</taxon>
    </lineage>
</organism>
<evidence type="ECO:0000256" key="1">
    <source>
        <dbReference type="SAM" id="MobiDB-lite"/>
    </source>
</evidence>
<feature type="compositionally biased region" description="Basic and acidic residues" evidence="1">
    <location>
        <begin position="25"/>
        <end position="41"/>
    </location>
</feature>
<dbReference type="Proteomes" id="UP001328107">
    <property type="component" value="Unassembled WGS sequence"/>
</dbReference>
<feature type="non-terminal residue" evidence="2">
    <location>
        <position position="1"/>
    </location>
</feature>
<gene>
    <name evidence="2" type="ORF">PMAYCL1PPCAC_07964</name>
</gene>
<dbReference type="EMBL" id="BTRK01000002">
    <property type="protein sequence ID" value="GMR37769.1"/>
    <property type="molecule type" value="Genomic_DNA"/>
</dbReference>
<dbReference type="AlphaFoldDB" id="A0AAN4ZDZ4"/>
<feature type="non-terminal residue" evidence="2">
    <location>
        <position position="111"/>
    </location>
</feature>
<name>A0AAN4ZDZ4_9BILA</name>
<sequence length="111" mass="12441">EKEVKREEENGEKKDANEEEEAERMDEKEEREERGKEEERAPLPSSSSLEVKTDEGVQIEENQQEVSAAAPLSVGRNAFSSDYGSARETDYSDTVYSSTLLSSIETTSSED</sequence>